<dbReference type="SMART" id="SM00543">
    <property type="entry name" value="MIF4G"/>
    <property type="match status" value="1"/>
</dbReference>
<keyword evidence="4" id="KW-0648">Protein biosynthesis</keyword>
<keyword evidence="3" id="KW-0810">Translation regulation</keyword>
<comment type="similarity">
    <text evidence="1">Belongs to the eukaryotic initiation factor 4G family.</text>
</comment>
<accession>A0A5N5NN46</accession>
<dbReference type="PANTHER" id="PTHR23253">
    <property type="entry name" value="EUKARYOTIC TRANSLATION INITIATION FACTOR 4 GAMMA"/>
    <property type="match status" value="1"/>
</dbReference>
<feature type="region of interest" description="Disordered" evidence="7">
    <location>
        <begin position="614"/>
        <end position="651"/>
    </location>
</feature>
<dbReference type="PROSITE" id="PS51366">
    <property type="entry name" value="MI"/>
    <property type="match status" value="1"/>
</dbReference>
<feature type="region of interest" description="Disordered" evidence="7">
    <location>
        <begin position="1663"/>
        <end position="1694"/>
    </location>
</feature>
<feature type="region of interest" description="Disordered" evidence="7">
    <location>
        <begin position="556"/>
        <end position="584"/>
    </location>
</feature>
<keyword evidence="10" id="KW-1185">Reference proteome</keyword>
<feature type="region of interest" description="Disordered" evidence="7">
    <location>
        <begin position="1094"/>
        <end position="1133"/>
    </location>
</feature>
<gene>
    <name evidence="9" type="ORF">DKX38_002818</name>
</gene>
<feature type="compositionally biased region" description="Basic and acidic residues" evidence="7">
    <location>
        <begin position="852"/>
        <end position="863"/>
    </location>
</feature>
<dbReference type="FunFam" id="1.25.40.180:FF:000034">
    <property type="entry name" value="Eukaryotic translation initiation factor 4G"/>
    <property type="match status" value="1"/>
</dbReference>
<feature type="region of interest" description="Disordered" evidence="7">
    <location>
        <begin position="1332"/>
        <end position="1358"/>
    </location>
</feature>
<evidence type="ECO:0000256" key="1">
    <source>
        <dbReference type="ARBA" id="ARBA00005775"/>
    </source>
</evidence>
<dbReference type="InterPro" id="IPR016024">
    <property type="entry name" value="ARM-type_fold"/>
</dbReference>
<feature type="region of interest" description="Disordered" evidence="7">
    <location>
        <begin position="1470"/>
        <end position="1540"/>
    </location>
</feature>
<dbReference type="InterPro" id="IPR003890">
    <property type="entry name" value="MIF4G-like_typ-3"/>
</dbReference>
<reference evidence="10" key="1">
    <citation type="journal article" date="2019" name="Gigascience">
        <title>De novo genome assembly of the endangered Acer yangbiense, a plant species with extremely small populations endemic to Yunnan Province, China.</title>
        <authorList>
            <person name="Yang J."/>
            <person name="Wariss H.M."/>
            <person name="Tao L."/>
            <person name="Zhang R."/>
            <person name="Yun Q."/>
            <person name="Hollingsworth P."/>
            <person name="Dao Z."/>
            <person name="Luo G."/>
            <person name="Guo H."/>
            <person name="Ma Y."/>
            <person name="Sun W."/>
        </authorList>
    </citation>
    <scope>NUCLEOTIDE SEQUENCE [LARGE SCALE GENOMIC DNA]</scope>
    <source>
        <strain evidence="10">cv. br00</strain>
    </source>
</reference>
<evidence type="ECO:0000256" key="6">
    <source>
        <dbReference type="ARBA" id="ARBA00075135"/>
    </source>
</evidence>
<keyword evidence="2" id="KW-0396">Initiation factor</keyword>
<dbReference type="EMBL" id="VDCV01000002">
    <property type="protein sequence ID" value="KAB5569025.1"/>
    <property type="molecule type" value="Genomic_DNA"/>
</dbReference>
<feature type="compositionally biased region" description="Polar residues" evidence="7">
    <location>
        <begin position="83"/>
        <end position="114"/>
    </location>
</feature>
<dbReference type="Proteomes" id="UP000326939">
    <property type="component" value="Chromosome 2"/>
</dbReference>
<proteinExistence type="inferred from homology"/>
<feature type="region of interest" description="Disordered" evidence="7">
    <location>
        <begin position="844"/>
        <end position="935"/>
    </location>
</feature>
<feature type="compositionally biased region" description="Polar residues" evidence="7">
    <location>
        <begin position="786"/>
        <end position="795"/>
    </location>
</feature>
<dbReference type="Pfam" id="PF02847">
    <property type="entry name" value="MA3"/>
    <property type="match status" value="1"/>
</dbReference>
<feature type="compositionally biased region" description="Polar residues" evidence="7">
    <location>
        <begin position="559"/>
        <end position="568"/>
    </location>
</feature>
<dbReference type="InterPro" id="IPR003891">
    <property type="entry name" value="Initiation_fac_eIF4g_MI"/>
</dbReference>
<evidence type="ECO:0000256" key="4">
    <source>
        <dbReference type="ARBA" id="ARBA00022917"/>
    </source>
</evidence>
<dbReference type="Gene3D" id="1.25.40.180">
    <property type="match status" value="2"/>
</dbReference>
<feature type="compositionally biased region" description="Polar residues" evidence="7">
    <location>
        <begin position="22"/>
        <end position="35"/>
    </location>
</feature>
<feature type="compositionally biased region" description="Basic and acidic residues" evidence="7">
    <location>
        <begin position="923"/>
        <end position="933"/>
    </location>
</feature>
<dbReference type="PANTHER" id="PTHR23253:SF9">
    <property type="entry name" value="EUKARYOTIC TRANSLATION INITIATION FACTOR 4 GAMMA 2"/>
    <property type="match status" value="1"/>
</dbReference>
<feature type="region of interest" description="Disordered" evidence="7">
    <location>
        <begin position="174"/>
        <end position="259"/>
    </location>
</feature>
<feature type="compositionally biased region" description="Basic and acidic residues" evidence="7">
    <location>
        <begin position="505"/>
        <end position="514"/>
    </location>
</feature>
<protein>
    <recommendedName>
        <fullName evidence="5">Eukaryotic translation initiation factor 4G</fullName>
    </recommendedName>
    <alternativeName>
        <fullName evidence="6">Protein synthesis initiation factor 4G</fullName>
    </alternativeName>
</protein>
<evidence type="ECO:0000313" key="10">
    <source>
        <dbReference type="Proteomes" id="UP000326939"/>
    </source>
</evidence>
<dbReference type="GO" id="GO:0016281">
    <property type="term" value="C:eukaryotic translation initiation factor 4F complex"/>
    <property type="evidence" value="ECO:0007669"/>
    <property type="project" value="TreeGrafter"/>
</dbReference>
<evidence type="ECO:0000256" key="5">
    <source>
        <dbReference type="ARBA" id="ARBA00067320"/>
    </source>
</evidence>
<feature type="compositionally biased region" description="Polar residues" evidence="7">
    <location>
        <begin position="141"/>
        <end position="150"/>
    </location>
</feature>
<organism evidence="9 10">
    <name type="scientific">Salix brachista</name>
    <dbReference type="NCBI Taxonomy" id="2182728"/>
    <lineage>
        <taxon>Eukaryota</taxon>
        <taxon>Viridiplantae</taxon>
        <taxon>Streptophyta</taxon>
        <taxon>Embryophyta</taxon>
        <taxon>Tracheophyta</taxon>
        <taxon>Spermatophyta</taxon>
        <taxon>Magnoliopsida</taxon>
        <taxon>eudicotyledons</taxon>
        <taxon>Gunneridae</taxon>
        <taxon>Pentapetalae</taxon>
        <taxon>rosids</taxon>
        <taxon>fabids</taxon>
        <taxon>Malpighiales</taxon>
        <taxon>Salicaceae</taxon>
        <taxon>Saliceae</taxon>
        <taxon>Salix</taxon>
    </lineage>
</organism>
<evidence type="ECO:0000256" key="7">
    <source>
        <dbReference type="SAM" id="MobiDB-lite"/>
    </source>
</evidence>
<name>A0A5N5NN46_9ROSI</name>
<feature type="compositionally biased region" description="Low complexity" evidence="7">
    <location>
        <begin position="47"/>
        <end position="57"/>
    </location>
</feature>
<dbReference type="GO" id="GO:0003743">
    <property type="term" value="F:translation initiation factor activity"/>
    <property type="evidence" value="ECO:0007669"/>
    <property type="project" value="UniProtKB-KW"/>
</dbReference>
<feature type="compositionally biased region" description="Polar residues" evidence="7">
    <location>
        <begin position="1100"/>
        <end position="1111"/>
    </location>
</feature>
<feature type="compositionally biased region" description="Basic and acidic residues" evidence="7">
    <location>
        <begin position="1348"/>
        <end position="1358"/>
    </location>
</feature>
<dbReference type="GO" id="GO:0006417">
    <property type="term" value="P:regulation of translation"/>
    <property type="evidence" value="ECO:0007669"/>
    <property type="project" value="UniProtKB-KW"/>
</dbReference>
<feature type="domain" description="MI" evidence="8">
    <location>
        <begin position="1800"/>
        <end position="1921"/>
    </location>
</feature>
<dbReference type="Pfam" id="PF02854">
    <property type="entry name" value="MIF4G"/>
    <property type="match status" value="1"/>
</dbReference>
<comment type="caution">
    <text evidence="9">The sequence shown here is derived from an EMBL/GenBank/DDBJ whole genome shotgun (WGS) entry which is preliminary data.</text>
</comment>
<evidence type="ECO:0000313" key="9">
    <source>
        <dbReference type="EMBL" id="KAB5569025.1"/>
    </source>
</evidence>
<feature type="region of interest" description="Disordered" evidence="7">
    <location>
        <begin position="770"/>
        <end position="827"/>
    </location>
</feature>
<evidence type="ECO:0000256" key="3">
    <source>
        <dbReference type="ARBA" id="ARBA00022845"/>
    </source>
</evidence>
<feature type="compositionally biased region" description="Basic and acidic residues" evidence="7">
    <location>
        <begin position="1112"/>
        <end position="1126"/>
    </location>
</feature>
<evidence type="ECO:0000259" key="8">
    <source>
        <dbReference type="PROSITE" id="PS51366"/>
    </source>
</evidence>
<dbReference type="FunFam" id="1.25.40.180:FF:000024">
    <property type="entry name" value="Eukaryotic translation initiation factor 4G"/>
    <property type="match status" value="1"/>
</dbReference>
<evidence type="ECO:0000256" key="2">
    <source>
        <dbReference type="ARBA" id="ARBA00022540"/>
    </source>
</evidence>
<feature type="compositionally biased region" description="Acidic residues" evidence="7">
    <location>
        <begin position="1336"/>
        <end position="1347"/>
    </location>
</feature>
<feature type="region of interest" description="Disordered" evidence="7">
    <location>
        <begin position="1"/>
        <end position="157"/>
    </location>
</feature>
<dbReference type="SMART" id="SM00544">
    <property type="entry name" value="MA3"/>
    <property type="match status" value="1"/>
</dbReference>
<feature type="compositionally biased region" description="Basic and acidic residues" evidence="7">
    <location>
        <begin position="193"/>
        <end position="205"/>
    </location>
</feature>
<sequence>MSYNQSRGGSDKSELHYRKSGRSVSFNQQRASSVSHGKGGAPPVPSPSSASLSSNRSFNKKPGNPTPGGVQSSRVNLPPAVISSISGNNAASTTRNVKNGALTQHSSHGTSDASSVAKPTEAPAAQRSTGAVPKAPPSQPAAISSENGASKTPAKAPLDSSKAFAFQFGSISPGFMNGMQVPARTSSAPPNLDEQKRDQTHHDTFRPAPPLPTPTPKQQLPRKEVSSSDQTSSGEVHLVPKASKETQFLPAPSVSQTQKPSVLPIPITSLQMKYQQPPVSVQFCGPSPQIQSQGVSANSLHVPIHLPMGNAPQVQQSVFIQGLQHHPMQPQGMMHQGQSMNFTNPMGPQIPQLGSLAIGMTSQYSTQQGGKFGSQRKTPVKITDPKTHEELRLDKRTDAYPDAGSSGLRSHLNVPQSQPIPSFASSHPINYYPNSYNAGTLFFPAPSSLPLTGSQIAPNSQPPPRFNYPVSQAPQNVPYMNASALNLLPLSKSGIASHGVAEPQSSERARDHRNAMSLTPSGAVQVTVKPAVGSHGEKVVEPSLPKISSIAEKGGFLKSSRSSGEASPSHSQRDSEASSESKSGGELLVKPLQVEAKQPAAAAVDGAASASLAQSEEAIPNVSDAEGQKKEAMSGSNSIKEHQKKPDKKGNIQLQHQIGGQTTLLTSLSSHTLEHGVSSGTGVSEENKKSLLSSANSEVLTKSIKEPVSTIAAWNPDVSEIKVDNGGDAIDSVSSQVPVAGIAHTTHISPHAKLDDSSLQEKLKCAIPAKEDQREKSLSECPKQDYNISSASVNSKPADLVKQDEEVSDSMVTSVGNEVPASETAQEALVEPVTCHTAYDHISDNAGASASRKFDSEDDRKPSDASLSHSDNIGNKEASVTKSGISGQQDSPPVPDLSEATAKHEGEGAENAGIGTVPLEVSGSKEKRAELTRSKSTTIRLKKKKKEFLLKADLAGTTSDLYGAYKGPEEKKENVFSSEVIESTSSNLNQAPADALQFQTVVIEKSMQNAEPDDWEDVTDTSTPKLESLIDGELSLGGLGQHDTDGNANSFKKYSRDFLLKFSEQCTDLPGGFEITPDIADLLIGVNVSHLADHDPYPSPSKSIDRSNSGSRIDRRGSGIADDGRWSKQPGPFGHGRDLHYDIGYGANVGFRPVAAGNYGVLRNPRAQSPAQYVGGILPGPMQSMGPQGGLQRGGLDADRWQRSASIFHRGPIPSPPSQTMHKAEKKYEVGKVVDEEAAKQRKLKGILNKLTPQNFEKLFEQVKAVNIDNVVTLTGVISQIFDKALTEPTFCEMYANFCFHLAAELPELTKDDEKVTFKRLLLNKCQEEFERGEREQEEADKADEEGEIKQSEEEREEKRIKARRQMLGNIRLIGELYKKKMLTERIMHSCIKKLLGQYQNPDEEDIEALCKLMSTIGEMIDHPIAKEHMDAYFEMMAKLSNNMKLSSRVRFMLKDSIDLRRNRWQQRRKVEGPKKIEEVHRDAAQERQLQSSRLARNPGINPSPRRGPMDFGPRGSTMLPSPNAQMGGFRGFPTQVRGHGTQDFRFEDRQSYEARTLSVPLTQRPLGGDSITLGPQGGLARGMSMRGQSASTGTQVADISPSPGDPRRMAAGLNGFSAISDRSNYSPREDLIPRYATDRFAVPPDQMSGQERSRNHVNRDLRNLDHGFDRPLGPSPPTRAEGPPFSESTPTGKLWPEERLRDMSMATIKEFYSTMFTMPFCAQMYHVMLSYKNRNSYMQVSPYACKLITLGIRQPLVQVLSTGLKIDCLLPNWVKAKCHVAPERAGLDMIPFVLILGNLYLADFFWTIVNARDEKEVALCIKDLNSPSFHPSMISLWVTDSFERKDMERNLLAKLLVSLARSQNGILDSNQLIKGFESVLSTLEDAVNDAPKAPEFLGRIIGRVVVENVAPLSEIGQLLREGGEEPGSLLKCGLAGDVLGSILEVIEVEKGEGVLNEIRGASNLRLEDFRPPDTNRY</sequence>
<feature type="compositionally biased region" description="Basic and acidic residues" evidence="7">
    <location>
        <begin position="1470"/>
        <end position="1486"/>
    </location>
</feature>
<feature type="region of interest" description="Disordered" evidence="7">
    <location>
        <begin position="498"/>
        <end position="522"/>
    </location>
</feature>
<dbReference type="SUPFAM" id="SSF48371">
    <property type="entry name" value="ARM repeat"/>
    <property type="match status" value="2"/>
</dbReference>
<dbReference type="GO" id="GO:0003729">
    <property type="term" value="F:mRNA binding"/>
    <property type="evidence" value="ECO:0007669"/>
    <property type="project" value="TreeGrafter"/>
</dbReference>
<feature type="compositionally biased region" description="Polar residues" evidence="7">
    <location>
        <begin position="865"/>
        <end position="891"/>
    </location>
</feature>